<organism evidence="2 3">
    <name type="scientific">Candidatus Limadaptatus stercorigallinarum</name>
    <dbReference type="NCBI Taxonomy" id="2840845"/>
    <lineage>
        <taxon>Bacteria</taxon>
        <taxon>Bacillati</taxon>
        <taxon>Bacillota</taxon>
        <taxon>Clostridia</taxon>
        <taxon>Eubacteriales</taxon>
        <taxon>Candidatus Limadaptatus</taxon>
    </lineage>
</organism>
<evidence type="ECO:0000256" key="1">
    <source>
        <dbReference type="SAM" id="Phobius"/>
    </source>
</evidence>
<name>A0A9D1HR33_9FIRM</name>
<protein>
    <submittedName>
        <fullName evidence="2">Uncharacterized protein</fullName>
    </submittedName>
</protein>
<accession>A0A9D1HR33</accession>
<dbReference type="AlphaFoldDB" id="A0A9D1HR33"/>
<feature type="transmembrane region" description="Helical" evidence="1">
    <location>
        <begin position="44"/>
        <end position="66"/>
    </location>
</feature>
<proteinExistence type="predicted"/>
<gene>
    <name evidence="2" type="ORF">IAD51_01715</name>
</gene>
<dbReference type="EMBL" id="DVMN01000029">
    <property type="protein sequence ID" value="HIU20944.1"/>
    <property type="molecule type" value="Genomic_DNA"/>
</dbReference>
<evidence type="ECO:0000313" key="3">
    <source>
        <dbReference type="Proteomes" id="UP000824088"/>
    </source>
</evidence>
<keyword evidence="1" id="KW-0812">Transmembrane</keyword>
<evidence type="ECO:0000313" key="2">
    <source>
        <dbReference type="EMBL" id="HIU20944.1"/>
    </source>
</evidence>
<dbReference type="Proteomes" id="UP000824088">
    <property type="component" value="Unassembled WGS sequence"/>
</dbReference>
<reference evidence="2" key="2">
    <citation type="journal article" date="2021" name="PeerJ">
        <title>Extensive microbial diversity within the chicken gut microbiome revealed by metagenomics and culture.</title>
        <authorList>
            <person name="Gilroy R."/>
            <person name="Ravi A."/>
            <person name="Getino M."/>
            <person name="Pursley I."/>
            <person name="Horton D.L."/>
            <person name="Alikhan N.F."/>
            <person name="Baker D."/>
            <person name="Gharbi K."/>
            <person name="Hall N."/>
            <person name="Watson M."/>
            <person name="Adriaenssens E.M."/>
            <person name="Foster-Nyarko E."/>
            <person name="Jarju S."/>
            <person name="Secka A."/>
            <person name="Antonio M."/>
            <person name="Oren A."/>
            <person name="Chaudhuri R.R."/>
            <person name="La Ragione R."/>
            <person name="Hildebrand F."/>
            <person name="Pallen M.J."/>
        </authorList>
    </citation>
    <scope>NUCLEOTIDE SEQUENCE</scope>
    <source>
        <strain evidence="2">1063</strain>
    </source>
</reference>
<sequence>MDDRKFDETMRSYVASTAKGEEHDLAKLKAEEKPKKRRLQLSQWLPAVAAVVVVAVTLSVCLPLTLAAEGDDPHYESGDSFYDADFISLDDVSQLEEVYGFSMMIPDIVVETQIYATAIVDSEDGTFYGGRLSFLPVDWAFGGVECTAVGEGKQYDWQWDVDTSYARKCDWHGTEVYFTVATYWDESTSGTELIELHRYRIKFTFDGLDYHIEFDFFPIDLEEDGITPPSTPEEEVVLALDMLFSYFGGDAESGDAE</sequence>
<keyword evidence="1" id="KW-0472">Membrane</keyword>
<keyword evidence="1" id="KW-1133">Transmembrane helix</keyword>
<comment type="caution">
    <text evidence="2">The sequence shown here is derived from an EMBL/GenBank/DDBJ whole genome shotgun (WGS) entry which is preliminary data.</text>
</comment>
<reference evidence="2" key="1">
    <citation type="submission" date="2020-10" db="EMBL/GenBank/DDBJ databases">
        <authorList>
            <person name="Gilroy R."/>
        </authorList>
    </citation>
    <scope>NUCLEOTIDE SEQUENCE</scope>
    <source>
        <strain evidence="2">1063</strain>
    </source>
</reference>